<organism evidence="3 4">
    <name type="scientific">Eiseniibacteriota bacterium</name>
    <dbReference type="NCBI Taxonomy" id="2212470"/>
    <lineage>
        <taxon>Bacteria</taxon>
        <taxon>Candidatus Eiseniibacteriota</taxon>
    </lineage>
</organism>
<name>A0A956LZ76_UNCEI</name>
<comment type="similarity">
    <text evidence="1">Belongs to the AHA1 family.</text>
</comment>
<gene>
    <name evidence="3" type="ORF">KC729_12375</name>
</gene>
<evidence type="ECO:0000313" key="4">
    <source>
        <dbReference type="Proteomes" id="UP000697710"/>
    </source>
</evidence>
<sequence>MSGIHFERTYPHPIEHVWEAIATARGLSAWLMPTDFEPRAGHRFQFRWKKVPGWRGFVDCEVLAIEPMHRLTFSWKGEEGQKPTTVTFRLEAVGDGTRLIFDHTGFEGIGGFFSRLMMTNGWRKKMLDRQLTAALATLTQRGPEALVALVP</sequence>
<dbReference type="SUPFAM" id="SSF55961">
    <property type="entry name" value="Bet v1-like"/>
    <property type="match status" value="1"/>
</dbReference>
<evidence type="ECO:0000256" key="1">
    <source>
        <dbReference type="ARBA" id="ARBA00006817"/>
    </source>
</evidence>
<protein>
    <submittedName>
        <fullName evidence="3">SRPBCC domain-containing protein</fullName>
    </submittedName>
</protein>
<dbReference type="AlphaFoldDB" id="A0A956LZ76"/>
<evidence type="ECO:0000313" key="3">
    <source>
        <dbReference type="EMBL" id="MCA9728475.1"/>
    </source>
</evidence>
<reference evidence="3" key="1">
    <citation type="submission" date="2020-04" db="EMBL/GenBank/DDBJ databases">
        <authorList>
            <person name="Zhang T."/>
        </authorList>
    </citation>
    <scope>NUCLEOTIDE SEQUENCE</scope>
    <source>
        <strain evidence="3">HKST-UBA01</strain>
    </source>
</reference>
<dbReference type="Pfam" id="PF08327">
    <property type="entry name" value="AHSA1"/>
    <property type="match status" value="1"/>
</dbReference>
<reference evidence="3" key="2">
    <citation type="journal article" date="2021" name="Microbiome">
        <title>Successional dynamics and alternative stable states in a saline activated sludge microbial community over 9 years.</title>
        <authorList>
            <person name="Wang Y."/>
            <person name="Ye J."/>
            <person name="Ju F."/>
            <person name="Liu L."/>
            <person name="Boyd J.A."/>
            <person name="Deng Y."/>
            <person name="Parks D.H."/>
            <person name="Jiang X."/>
            <person name="Yin X."/>
            <person name="Woodcroft B.J."/>
            <person name="Tyson G.W."/>
            <person name="Hugenholtz P."/>
            <person name="Polz M.F."/>
            <person name="Zhang T."/>
        </authorList>
    </citation>
    <scope>NUCLEOTIDE SEQUENCE</scope>
    <source>
        <strain evidence="3">HKST-UBA01</strain>
    </source>
</reference>
<dbReference type="Proteomes" id="UP000697710">
    <property type="component" value="Unassembled WGS sequence"/>
</dbReference>
<proteinExistence type="inferred from homology"/>
<dbReference type="Gene3D" id="3.30.530.20">
    <property type="match status" value="1"/>
</dbReference>
<dbReference type="EMBL" id="JAGQHR010000393">
    <property type="protein sequence ID" value="MCA9728475.1"/>
    <property type="molecule type" value="Genomic_DNA"/>
</dbReference>
<accession>A0A956LZ76</accession>
<comment type="caution">
    <text evidence="3">The sequence shown here is derived from an EMBL/GenBank/DDBJ whole genome shotgun (WGS) entry which is preliminary data.</text>
</comment>
<dbReference type="CDD" id="cd07814">
    <property type="entry name" value="SRPBCC_CalC_Aha1-like"/>
    <property type="match status" value="1"/>
</dbReference>
<dbReference type="InterPro" id="IPR023393">
    <property type="entry name" value="START-like_dom_sf"/>
</dbReference>
<evidence type="ECO:0000259" key="2">
    <source>
        <dbReference type="Pfam" id="PF08327"/>
    </source>
</evidence>
<feature type="domain" description="Activator of Hsp90 ATPase homologue 1/2-like C-terminal" evidence="2">
    <location>
        <begin position="12"/>
        <end position="135"/>
    </location>
</feature>
<dbReference type="InterPro" id="IPR013538">
    <property type="entry name" value="ASHA1/2-like_C"/>
</dbReference>